<dbReference type="STRING" id="509190.Cseg_1718"/>
<feature type="transmembrane region" description="Helical" evidence="4">
    <location>
        <begin position="220"/>
        <end position="240"/>
    </location>
</feature>
<dbReference type="GO" id="GO:0022857">
    <property type="term" value="F:transmembrane transporter activity"/>
    <property type="evidence" value="ECO:0007669"/>
    <property type="project" value="InterPro"/>
</dbReference>
<keyword evidence="1 4" id="KW-0812">Transmembrane</keyword>
<feature type="transmembrane region" description="Helical" evidence="4">
    <location>
        <begin position="285"/>
        <end position="303"/>
    </location>
</feature>
<dbReference type="PANTHER" id="PTHR11360">
    <property type="entry name" value="MONOCARBOXYLATE TRANSPORTER"/>
    <property type="match status" value="1"/>
</dbReference>
<dbReference type="HOGENOM" id="CLU_001265_59_9_5"/>
<evidence type="ECO:0000256" key="4">
    <source>
        <dbReference type="SAM" id="Phobius"/>
    </source>
</evidence>
<feature type="transmembrane region" description="Helical" evidence="4">
    <location>
        <begin position="168"/>
        <end position="188"/>
    </location>
</feature>
<evidence type="ECO:0000256" key="3">
    <source>
        <dbReference type="ARBA" id="ARBA00023136"/>
    </source>
</evidence>
<protein>
    <submittedName>
        <fullName evidence="6">Major facilitator superfamily MFS_1</fullName>
    </submittedName>
</protein>
<dbReference type="PROSITE" id="PS50850">
    <property type="entry name" value="MFS"/>
    <property type="match status" value="1"/>
</dbReference>
<feature type="transmembrane region" description="Helical" evidence="4">
    <location>
        <begin position="369"/>
        <end position="390"/>
    </location>
</feature>
<feature type="transmembrane region" description="Helical" evidence="4">
    <location>
        <begin position="101"/>
        <end position="122"/>
    </location>
</feature>
<accession>D5VG80</accession>
<name>D5VG80_CAUST</name>
<evidence type="ECO:0000313" key="7">
    <source>
        <dbReference type="Proteomes" id="UP000002629"/>
    </source>
</evidence>
<dbReference type="InterPro" id="IPR020846">
    <property type="entry name" value="MFS_dom"/>
</dbReference>
<keyword evidence="3 4" id="KW-0472">Membrane</keyword>
<evidence type="ECO:0000256" key="1">
    <source>
        <dbReference type="ARBA" id="ARBA00022692"/>
    </source>
</evidence>
<feature type="transmembrane region" description="Helical" evidence="4">
    <location>
        <begin position="134"/>
        <end position="156"/>
    </location>
</feature>
<organism evidence="6 7">
    <name type="scientific">Caulobacter segnis (strain ATCC 21756 / DSM 7131 / JCM 7823 / NBRC 15250 / LMG 17158 / TK0059)</name>
    <name type="common">Mycoplana segnis</name>
    <dbReference type="NCBI Taxonomy" id="509190"/>
    <lineage>
        <taxon>Bacteria</taxon>
        <taxon>Pseudomonadati</taxon>
        <taxon>Pseudomonadota</taxon>
        <taxon>Alphaproteobacteria</taxon>
        <taxon>Caulobacterales</taxon>
        <taxon>Caulobacteraceae</taxon>
        <taxon>Caulobacter</taxon>
    </lineage>
</organism>
<dbReference type="KEGG" id="cse:Cseg_1718"/>
<dbReference type="RefSeq" id="WP_013078856.1">
    <property type="nucleotide sequence ID" value="NC_014100.1"/>
</dbReference>
<dbReference type="InterPro" id="IPR036259">
    <property type="entry name" value="MFS_trans_sf"/>
</dbReference>
<dbReference type="InterPro" id="IPR011701">
    <property type="entry name" value="MFS"/>
</dbReference>
<feature type="transmembrane region" description="Helical" evidence="4">
    <location>
        <begin position="252"/>
        <end position="273"/>
    </location>
</feature>
<dbReference type="Pfam" id="PF07690">
    <property type="entry name" value="MFS_1"/>
    <property type="match status" value="1"/>
</dbReference>
<dbReference type="Proteomes" id="UP000002629">
    <property type="component" value="Chromosome"/>
</dbReference>
<feature type="transmembrane region" description="Helical" evidence="4">
    <location>
        <begin position="12"/>
        <end position="33"/>
    </location>
</feature>
<feature type="transmembrane region" description="Helical" evidence="4">
    <location>
        <begin position="76"/>
        <end position="95"/>
    </location>
</feature>
<dbReference type="PANTHER" id="PTHR11360:SF290">
    <property type="entry name" value="MONOCARBOXYLATE MFS PERMEASE"/>
    <property type="match status" value="1"/>
</dbReference>
<feature type="transmembrane region" description="Helical" evidence="4">
    <location>
        <begin position="340"/>
        <end position="363"/>
    </location>
</feature>
<evidence type="ECO:0000259" key="5">
    <source>
        <dbReference type="PROSITE" id="PS50850"/>
    </source>
</evidence>
<gene>
    <name evidence="6" type="ordered locus">Cseg_1718</name>
</gene>
<evidence type="ECO:0000256" key="2">
    <source>
        <dbReference type="ARBA" id="ARBA00022989"/>
    </source>
</evidence>
<keyword evidence="2 4" id="KW-1133">Transmembrane helix</keyword>
<dbReference type="SUPFAM" id="SSF103473">
    <property type="entry name" value="MFS general substrate transporter"/>
    <property type="match status" value="1"/>
</dbReference>
<dbReference type="Gene3D" id="1.20.1250.20">
    <property type="entry name" value="MFS general substrate transporter like domains"/>
    <property type="match status" value="1"/>
</dbReference>
<feature type="transmembrane region" description="Helical" evidence="4">
    <location>
        <begin position="309"/>
        <end position="328"/>
    </location>
</feature>
<dbReference type="eggNOG" id="COG2807">
    <property type="taxonomic scope" value="Bacteria"/>
</dbReference>
<evidence type="ECO:0000313" key="6">
    <source>
        <dbReference type="EMBL" id="ADG10199.1"/>
    </source>
</evidence>
<feature type="transmembrane region" description="Helical" evidence="4">
    <location>
        <begin position="45"/>
        <end position="64"/>
    </location>
</feature>
<dbReference type="EMBL" id="CP002008">
    <property type="protein sequence ID" value="ADG10199.1"/>
    <property type="molecule type" value="Genomic_DNA"/>
</dbReference>
<dbReference type="InterPro" id="IPR050327">
    <property type="entry name" value="Proton-linked_MCT"/>
</dbReference>
<sequence length="414" mass="42509">MIDWRRWSAMAASAICMAVGMSAVFMGSFPVFLEPVSRDLAWGRAVLPQIITVISLSAAVLMPLCGRLVDRIGVRIPVALGLILVASGMGLLSLIRSNGAVFWVAALLLGAGAALSGPPAFVGVVSSWFDKNRALALGCVLSIAPMCSQAVVAPLAQHLIATVGWRTSYQMLALVVSVVGAATALLFLRRNSAGGSEMPGPQPVDVTAGQALRTRTFWQLAIASALASGALIGFSVHVVSWLTGRSVAPAQAALVLSALFLSGVAGTFLSSYVADRSRSIRPIQIFYALPLAGLGLMAASNALPTMVLGAALVGLGMSAVTGLAPFLVTRYFGLGASAEIFGIVMAMSMASIGLAPLLIGLGFDRTGGYVLPLALTALAVVIATIAIGLLPRANAPARPAHDDHGLSIVAERVS</sequence>
<reference evidence="7" key="1">
    <citation type="journal article" date="2011" name="J. Bacteriol.">
        <title>Genome sequences of eight morphologically diverse alphaproteobacteria.</title>
        <authorList>
            <consortium name="US DOE Joint Genome Institute"/>
            <person name="Brown P.J."/>
            <person name="Kysela D.T."/>
            <person name="Buechlein A."/>
            <person name="Hemmerich C."/>
            <person name="Brun Y.V."/>
        </authorList>
    </citation>
    <scope>NUCLEOTIDE SEQUENCE [LARGE SCALE GENOMIC DNA]</scope>
    <source>
        <strain evidence="7">ATCC 21756 / DSM 7131 / JCM 7823 / NBRC 15250 / LMG 17158 / TK0059</strain>
    </source>
</reference>
<proteinExistence type="predicted"/>
<dbReference type="AlphaFoldDB" id="D5VG80"/>
<feature type="domain" description="Major facilitator superfamily (MFS) profile" evidence="5">
    <location>
        <begin position="1"/>
        <end position="394"/>
    </location>
</feature>